<dbReference type="GO" id="GO:0005886">
    <property type="term" value="C:plasma membrane"/>
    <property type="evidence" value="ECO:0007669"/>
    <property type="project" value="UniProtKB-SubCell"/>
</dbReference>
<keyword evidence="4 7" id="KW-0812">Transmembrane</keyword>
<feature type="domain" description="ABC transmembrane type-1" evidence="8">
    <location>
        <begin position="82"/>
        <end position="283"/>
    </location>
</feature>
<sequence length="299" mass="33511">MKTSGSTLAVYRKRRFDIWDVLIHLSLLIASLACLLPFLHVVSKSLSEDAFVIANKVFIWPEGFTLGAYEKIFADDSIIRSLYVSVLVTVLFTVLGMIITICAAYPLSRKQLKGRTVLTFIFMFTLYFSGGIIPEYMLINNLGMLDTIWSIILPPAFSAFNLLIMKTALSSSIPDSLEESARIDGAGHFRILVSIVIPLSKPIIATLSLFYAVGRWNTYQDALFYIKQNVDLRPLQLKLYYLVIQASESFQLESTQVSLSNPEVLKASCVVFATLPIICVYPFIQKYFVQGVMLGAVKE</sequence>
<gene>
    <name evidence="9" type="ORF">SAMN05216378_3433</name>
</gene>
<evidence type="ECO:0000313" key="10">
    <source>
        <dbReference type="Proteomes" id="UP000198855"/>
    </source>
</evidence>
<dbReference type="Gene3D" id="1.10.3720.10">
    <property type="entry name" value="MetI-like"/>
    <property type="match status" value="1"/>
</dbReference>
<dbReference type="OrthoDB" id="9810086at2"/>
<keyword evidence="5 7" id="KW-1133">Transmembrane helix</keyword>
<protein>
    <submittedName>
        <fullName evidence="9">Putative aldouronate transport system permease protein</fullName>
    </submittedName>
</protein>
<evidence type="ECO:0000256" key="4">
    <source>
        <dbReference type="ARBA" id="ARBA00022692"/>
    </source>
</evidence>
<evidence type="ECO:0000256" key="3">
    <source>
        <dbReference type="ARBA" id="ARBA00022475"/>
    </source>
</evidence>
<dbReference type="EMBL" id="FOMT01000003">
    <property type="protein sequence ID" value="SFE52916.1"/>
    <property type="molecule type" value="Genomic_DNA"/>
</dbReference>
<keyword evidence="6 7" id="KW-0472">Membrane</keyword>
<evidence type="ECO:0000256" key="1">
    <source>
        <dbReference type="ARBA" id="ARBA00004651"/>
    </source>
</evidence>
<feature type="transmembrane region" description="Helical" evidence="7">
    <location>
        <begin position="148"/>
        <end position="169"/>
    </location>
</feature>
<dbReference type="PANTHER" id="PTHR43744:SF9">
    <property type="entry name" value="POLYGALACTURONAN_RHAMNOGALACTURONAN TRANSPORT SYSTEM PERMEASE PROTEIN YTCP"/>
    <property type="match status" value="1"/>
</dbReference>
<dbReference type="RefSeq" id="WP_091187299.1">
    <property type="nucleotide sequence ID" value="NZ_FOMT01000003.1"/>
</dbReference>
<dbReference type="Proteomes" id="UP000198855">
    <property type="component" value="Unassembled WGS sequence"/>
</dbReference>
<evidence type="ECO:0000256" key="6">
    <source>
        <dbReference type="ARBA" id="ARBA00023136"/>
    </source>
</evidence>
<evidence type="ECO:0000256" key="2">
    <source>
        <dbReference type="ARBA" id="ARBA00022448"/>
    </source>
</evidence>
<feature type="transmembrane region" description="Helical" evidence="7">
    <location>
        <begin position="189"/>
        <end position="213"/>
    </location>
</feature>
<feature type="transmembrane region" description="Helical" evidence="7">
    <location>
        <begin position="264"/>
        <end position="284"/>
    </location>
</feature>
<keyword evidence="10" id="KW-1185">Reference proteome</keyword>
<dbReference type="STRING" id="1045775.SAMN05216378_3433"/>
<organism evidence="9 10">
    <name type="scientific">Paenibacillus catalpae</name>
    <dbReference type="NCBI Taxonomy" id="1045775"/>
    <lineage>
        <taxon>Bacteria</taxon>
        <taxon>Bacillati</taxon>
        <taxon>Bacillota</taxon>
        <taxon>Bacilli</taxon>
        <taxon>Bacillales</taxon>
        <taxon>Paenibacillaceae</taxon>
        <taxon>Paenibacillus</taxon>
    </lineage>
</organism>
<comment type="subcellular location">
    <subcellularLocation>
        <location evidence="1 7">Cell membrane</location>
        <topology evidence="1 7">Multi-pass membrane protein</topology>
    </subcellularLocation>
</comment>
<evidence type="ECO:0000256" key="5">
    <source>
        <dbReference type="ARBA" id="ARBA00022989"/>
    </source>
</evidence>
<dbReference type="SUPFAM" id="SSF161098">
    <property type="entry name" value="MetI-like"/>
    <property type="match status" value="1"/>
</dbReference>
<evidence type="ECO:0000313" key="9">
    <source>
        <dbReference type="EMBL" id="SFE52916.1"/>
    </source>
</evidence>
<keyword evidence="3" id="KW-1003">Cell membrane</keyword>
<dbReference type="InterPro" id="IPR000515">
    <property type="entry name" value="MetI-like"/>
</dbReference>
<dbReference type="CDD" id="cd06261">
    <property type="entry name" value="TM_PBP2"/>
    <property type="match status" value="1"/>
</dbReference>
<dbReference type="AlphaFoldDB" id="A0A1I2B9Y9"/>
<evidence type="ECO:0000256" key="7">
    <source>
        <dbReference type="RuleBase" id="RU363032"/>
    </source>
</evidence>
<dbReference type="GO" id="GO:0055085">
    <property type="term" value="P:transmembrane transport"/>
    <property type="evidence" value="ECO:0007669"/>
    <property type="project" value="InterPro"/>
</dbReference>
<reference evidence="10" key="1">
    <citation type="submission" date="2016-10" db="EMBL/GenBank/DDBJ databases">
        <authorList>
            <person name="Varghese N."/>
            <person name="Submissions S."/>
        </authorList>
    </citation>
    <scope>NUCLEOTIDE SEQUENCE [LARGE SCALE GENOMIC DNA]</scope>
    <source>
        <strain evidence="10">CGMCC 1.10784</strain>
    </source>
</reference>
<dbReference type="PROSITE" id="PS51257">
    <property type="entry name" value="PROKAR_LIPOPROTEIN"/>
    <property type="match status" value="1"/>
</dbReference>
<dbReference type="PANTHER" id="PTHR43744">
    <property type="entry name" value="ABC TRANSPORTER PERMEASE PROTEIN MG189-RELATED-RELATED"/>
    <property type="match status" value="1"/>
</dbReference>
<proteinExistence type="inferred from homology"/>
<feature type="transmembrane region" description="Helical" evidence="7">
    <location>
        <begin position="82"/>
        <end position="105"/>
    </location>
</feature>
<name>A0A1I2B9Y9_9BACL</name>
<accession>A0A1I2B9Y9</accession>
<dbReference type="InterPro" id="IPR035906">
    <property type="entry name" value="MetI-like_sf"/>
</dbReference>
<keyword evidence="2 7" id="KW-0813">Transport</keyword>
<dbReference type="PROSITE" id="PS50928">
    <property type="entry name" value="ABC_TM1"/>
    <property type="match status" value="1"/>
</dbReference>
<comment type="similarity">
    <text evidence="7">Belongs to the binding-protein-dependent transport system permease family.</text>
</comment>
<evidence type="ECO:0000259" key="8">
    <source>
        <dbReference type="PROSITE" id="PS50928"/>
    </source>
</evidence>
<feature type="transmembrane region" description="Helical" evidence="7">
    <location>
        <begin position="117"/>
        <end position="136"/>
    </location>
</feature>
<dbReference type="Pfam" id="PF00528">
    <property type="entry name" value="BPD_transp_1"/>
    <property type="match status" value="1"/>
</dbReference>
<feature type="transmembrane region" description="Helical" evidence="7">
    <location>
        <begin position="21"/>
        <end position="42"/>
    </location>
</feature>